<feature type="compositionally biased region" description="Low complexity" evidence="4">
    <location>
        <begin position="49"/>
        <end position="63"/>
    </location>
</feature>
<dbReference type="PROSITE" id="PS50048">
    <property type="entry name" value="ZN2_CY6_FUNGAL_2"/>
    <property type="match status" value="1"/>
</dbReference>
<dbReference type="GO" id="GO:0008270">
    <property type="term" value="F:zinc ion binding"/>
    <property type="evidence" value="ECO:0007669"/>
    <property type="project" value="InterPro"/>
</dbReference>
<keyword evidence="2" id="KW-0479">Metal-binding</keyword>
<keyword evidence="7" id="KW-1185">Reference proteome</keyword>
<dbReference type="CDD" id="cd00067">
    <property type="entry name" value="GAL4"/>
    <property type="match status" value="1"/>
</dbReference>
<comment type="caution">
    <text evidence="6">The sequence shown here is derived from an EMBL/GenBank/DDBJ whole genome shotgun (WGS) entry which is preliminary data.</text>
</comment>
<feature type="region of interest" description="Disordered" evidence="4">
    <location>
        <begin position="45"/>
        <end position="90"/>
    </location>
</feature>
<protein>
    <submittedName>
        <fullName evidence="6">Fungal-specific transcription factor domain-containing protein</fullName>
    </submittedName>
</protein>
<evidence type="ECO:0000313" key="7">
    <source>
        <dbReference type="Proteomes" id="UP001321749"/>
    </source>
</evidence>
<keyword evidence="3" id="KW-0539">Nucleus</keyword>
<name>A0AAV9HMS4_9PEZI</name>
<dbReference type="GO" id="GO:0000981">
    <property type="term" value="F:DNA-binding transcription factor activity, RNA polymerase II-specific"/>
    <property type="evidence" value="ECO:0007669"/>
    <property type="project" value="InterPro"/>
</dbReference>
<dbReference type="SUPFAM" id="SSF57701">
    <property type="entry name" value="Zn2/Cys6 DNA-binding domain"/>
    <property type="match status" value="1"/>
</dbReference>
<feature type="compositionally biased region" description="Polar residues" evidence="4">
    <location>
        <begin position="591"/>
        <end position="612"/>
    </location>
</feature>
<dbReference type="Pfam" id="PF00172">
    <property type="entry name" value="Zn_clus"/>
    <property type="match status" value="1"/>
</dbReference>
<dbReference type="Gene3D" id="4.10.240.10">
    <property type="entry name" value="Zn(2)-C6 fungal-type DNA-binding domain"/>
    <property type="match status" value="1"/>
</dbReference>
<dbReference type="SMART" id="SM00906">
    <property type="entry name" value="Fungal_trans"/>
    <property type="match status" value="1"/>
</dbReference>
<evidence type="ECO:0000256" key="3">
    <source>
        <dbReference type="ARBA" id="ARBA00023242"/>
    </source>
</evidence>
<dbReference type="PANTHER" id="PTHR31001">
    <property type="entry name" value="UNCHARACTERIZED TRANSCRIPTIONAL REGULATORY PROTEIN"/>
    <property type="match status" value="1"/>
</dbReference>
<evidence type="ECO:0000259" key="5">
    <source>
        <dbReference type="PROSITE" id="PS50048"/>
    </source>
</evidence>
<dbReference type="GO" id="GO:0006351">
    <property type="term" value="P:DNA-templated transcription"/>
    <property type="evidence" value="ECO:0007669"/>
    <property type="project" value="InterPro"/>
</dbReference>
<reference evidence="6" key="1">
    <citation type="journal article" date="2023" name="Mol. Phylogenet. Evol.">
        <title>Genome-scale phylogeny and comparative genomics of the fungal order Sordariales.</title>
        <authorList>
            <person name="Hensen N."/>
            <person name="Bonometti L."/>
            <person name="Westerberg I."/>
            <person name="Brannstrom I.O."/>
            <person name="Guillou S."/>
            <person name="Cros-Aarteil S."/>
            <person name="Calhoun S."/>
            <person name="Haridas S."/>
            <person name="Kuo A."/>
            <person name="Mondo S."/>
            <person name="Pangilinan J."/>
            <person name="Riley R."/>
            <person name="LaButti K."/>
            <person name="Andreopoulos B."/>
            <person name="Lipzen A."/>
            <person name="Chen C."/>
            <person name="Yan M."/>
            <person name="Daum C."/>
            <person name="Ng V."/>
            <person name="Clum A."/>
            <person name="Steindorff A."/>
            <person name="Ohm R.A."/>
            <person name="Martin F."/>
            <person name="Silar P."/>
            <person name="Natvig D.O."/>
            <person name="Lalanne C."/>
            <person name="Gautier V."/>
            <person name="Ament-Velasquez S.L."/>
            <person name="Kruys A."/>
            <person name="Hutchinson M.I."/>
            <person name="Powell A.J."/>
            <person name="Barry K."/>
            <person name="Miller A.N."/>
            <person name="Grigoriev I.V."/>
            <person name="Debuchy R."/>
            <person name="Gladieux P."/>
            <person name="Hiltunen Thoren M."/>
            <person name="Johannesson H."/>
        </authorList>
    </citation>
    <scope>NUCLEOTIDE SEQUENCE</scope>
    <source>
        <strain evidence="6">PSN324</strain>
    </source>
</reference>
<dbReference type="EMBL" id="MU864978">
    <property type="protein sequence ID" value="KAK4462100.1"/>
    <property type="molecule type" value="Genomic_DNA"/>
</dbReference>
<evidence type="ECO:0000256" key="4">
    <source>
        <dbReference type="SAM" id="MobiDB-lite"/>
    </source>
</evidence>
<dbReference type="InterPro" id="IPR001138">
    <property type="entry name" value="Zn2Cys6_DnaBD"/>
</dbReference>
<proteinExistence type="predicted"/>
<dbReference type="GO" id="GO:0005634">
    <property type="term" value="C:nucleus"/>
    <property type="evidence" value="ECO:0007669"/>
    <property type="project" value="UniProtKB-SubCell"/>
</dbReference>
<dbReference type="PANTHER" id="PTHR31001:SF84">
    <property type="entry name" value="FUNGAL SPECIFIC TRANSCRIPTION FACTOR"/>
    <property type="match status" value="1"/>
</dbReference>
<dbReference type="SMART" id="SM00066">
    <property type="entry name" value="GAL4"/>
    <property type="match status" value="1"/>
</dbReference>
<dbReference type="Proteomes" id="UP001321749">
    <property type="component" value="Unassembled WGS sequence"/>
</dbReference>
<feature type="domain" description="Zn(2)-C6 fungal-type" evidence="5">
    <location>
        <begin position="10"/>
        <end position="41"/>
    </location>
</feature>
<accession>A0AAV9HMS4</accession>
<evidence type="ECO:0000256" key="2">
    <source>
        <dbReference type="ARBA" id="ARBA00022723"/>
    </source>
</evidence>
<dbReference type="GO" id="GO:0003677">
    <property type="term" value="F:DNA binding"/>
    <property type="evidence" value="ECO:0007669"/>
    <property type="project" value="InterPro"/>
</dbReference>
<dbReference type="CDD" id="cd12148">
    <property type="entry name" value="fungal_TF_MHR"/>
    <property type="match status" value="1"/>
</dbReference>
<reference evidence="6" key="2">
    <citation type="submission" date="2023-06" db="EMBL/GenBank/DDBJ databases">
        <authorList>
            <consortium name="Lawrence Berkeley National Laboratory"/>
            <person name="Mondo S.J."/>
            <person name="Hensen N."/>
            <person name="Bonometti L."/>
            <person name="Westerberg I."/>
            <person name="Brannstrom I.O."/>
            <person name="Guillou S."/>
            <person name="Cros-Aarteil S."/>
            <person name="Calhoun S."/>
            <person name="Haridas S."/>
            <person name="Kuo A."/>
            <person name="Pangilinan J."/>
            <person name="Riley R."/>
            <person name="Labutti K."/>
            <person name="Andreopoulos B."/>
            <person name="Lipzen A."/>
            <person name="Chen C."/>
            <person name="Yanf M."/>
            <person name="Daum C."/>
            <person name="Ng V."/>
            <person name="Clum A."/>
            <person name="Steindorff A."/>
            <person name="Ohm R."/>
            <person name="Martin F."/>
            <person name="Silar P."/>
            <person name="Natvig D."/>
            <person name="Lalanne C."/>
            <person name="Gautier V."/>
            <person name="Ament-Velasquez S.L."/>
            <person name="Kruys A."/>
            <person name="Hutchinson M.I."/>
            <person name="Powell A.J."/>
            <person name="Barry K."/>
            <person name="Miller A.N."/>
            <person name="Grigoriev I.V."/>
            <person name="Debuchy R."/>
            <person name="Gladieux P."/>
            <person name="Thoren M.H."/>
            <person name="Johannesson H."/>
        </authorList>
    </citation>
    <scope>NUCLEOTIDE SEQUENCE</scope>
    <source>
        <strain evidence="6">PSN324</strain>
    </source>
</reference>
<dbReference type="InterPro" id="IPR050613">
    <property type="entry name" value="Sec_Metabolite_Reg"/>
</dbReference>
<evidence type="ECO:0000256" key="1">
    <source>
        <dbReference type="ARBA" id="ARBA00004123"/>
    </source>
</evidence>
<sequence>MSGAASLAVSCVECQRRKQKCNRQFPCNHCLKRGVSHLCRIGGSKTAASKSNSDGPSSSDGQSRTSRKRTLDSSDEQGSPDHDEEPSETDISGALNALGYLPHHHHLVLGNQTGRDAIEEQNEQSEELKATLELMPAKPYTDCLIDNWLNGANHHYYALYPPEFRTQYDGWWATPQNKVTPELTSLIFRVCACSLHFIIDDNVRVRLETELKTNAATFAQRMHAAADKLSMTIPPGKGGLVHVQQLFLTAFWYKSAEKWTEAWHALSRAIRAANEIGLHRDSLSEGMSEFDREMRRRLWCVLYMWDFALGSMLSRPLIINHADCTFEMPTLALEIDPERPNQPSPFRHMVIHSQLCLDMTAQMSLRSDGETGKIAEAKRLRDAILNFFKNLPAEYARAQPNTQWDAEFDWVVFQRRYLHLIGYMALFSILKPFVTRDSGEVMTEDEISLRESGVQAALDLMDISWGFFENLVTAGAKFHYAIFCIFDTATAMCSAFVYDKSRNLPQRETVLEAIQKGVKMLEEARAESKTTSDLHRILKRLLADLPLSTKEKGVLGSAKRSRATDPAAPARPGVSASRSPGGDGLARKILSDSNGAPRNGSTSSRSESTLVDTPSLVKSCGTDLVSPTNERRSVNDSGAALVQAHPDSSGLSADHQSRSRISPWDGVVPSNDGLSHDARIPPSVEPVTHFGPSAGLVPNGDFVSRDGFVQPHGSPYQQDFTLGPPEQHHFNHPNWQQPSNFEMAVNVAQINEMGPFGEAVPSVLDYWDWQVLGFGPPGAWGHHQGSAS</sequence>
<comment type="subcellular location">
    <subcellularLocation>
        <location evidence="1">Nucleus</location>
    </subcellularLocation>
</comment>
<dbReference type="InterPro" id="IPR007219">
    <property type="entry name" value="XnlR_reg_dom"/>
</dbReference>
<dbReference type="Pfam" id="PF04082">
    <property type="entry name" value="Fungal_trans"/>
    <property type="match status" value="1"/>
</dbReference>
<gene>
    <name evidence="6" type="ORF">QBC42DRAFT_338584</name>
</gene>
<dbReference type="AlphaFoldDB" id="A0AAV9HMS4"/>
<feature type="region of interest" description="Disordered" evidence="4">
    <location>
        <begin position="553"/>
        <end position="637"/>
    </location>
</feature>
<dbReference type="InterPro" id="IPR036864">
    <property type="entry name" value="Zn2-C6_fun-type_DNA-bd_sf"/>
</dbReference>
<organism evidence="6 7">
    <name type="scientific">Cladorrhinum samala</name>
    <dbReference type="NCBI Taxonomy" id="585594"/>
    <lineage>
        <taxon>Eukaryota</taxon>
        <taxon>Fungi</taxon>
        <taxon>Dikarya</taxon>
        <taxon>Ascomycota</taxon>
        <taxon>Pezizomycotina</taxon>
        <taxon>Sordariomycetes</taxon>
        <taxon>Sordariomycetidae</taxon>
        <taxon>Sordariales</taxon>
        <taxon>Podosporaceae</taxon>
        <taxon>Cladorrhinum</taxon>
    </lineage>
</organism>
<evidence type="ECO:0000313" key="6">
    <source>
        <dbReference type="EMBL" id="KAK4462100.1"/>
    </source>
</evidence>